<accession>A0A1I2A3Q8</accession>
<dbReference type="Proteomes" id="UP000198716">
    <property type="component" value="Unassembled WGS sequence"/>
</dbReference>
<protein>
    <submittedName>
        <fullName evidence="1">Uncharacterized protein</fullName>
    </submittedName>
</protein>
<organism evidence="1 2">
    <name type="scientific">Actinopolyspora alba</name>
    <dbReference type="NCBI Taxonomy" id="673379"/>
    <lineage>
        <taxon>Bacteria</taxon>
        <taxon>Bacillati</taxon>
        <taxon>Actinomycetota</taxon>
        <taxon>Actinomycetes</taxon>
        <taxon>Actinopolysporales</taxon>
        <taxon>Actinopolysporaceae</taxon>
        <taxon>Actinopolyspora</taxon>
        <taxon>Actinopolyspora alba group</taxon>
    </lineage>
</organism>
<sequence>MDKIGDWIEGWLHWHAYVEADDASAERSDRTKRLSRSPDRVLHTPDDAAEWLAEMTREHAQRRRIRLLGERAWAELADEDQLSRDLERDLEVLCHGHSLYTDVPRETDRLRLHVEAVDSSECRLTCR</sequence>
<reference evidence="2" key="1">
    <citation type="submission" date="2016-10" db="EMBL/GenBank/DDBJ databases">
        <authorList>
            <person name="Varghese N."/>
            <person name="Submissions S."/>
        </authorList>
    </citation>
    <scope>NUCLEOTIDE SEQUENCE [LARGE SCALE GENOMIC DNA]</scope>
    <source>
        <strain evidence="2">DSM 45004</strain>
    </source>
</reference>
<keyword evidence="2" id="KW-1185">Reference proteome</keyword>
<evidence type="ECO:0000313" key="1">
    <source>
        <dbReference type="EMBL" id="SFE38427.1"/>
    </source>
</evidence>
<proteinExistence type="predicted"/>
<evidence type="ECO:0000313" key="2">
    <source>
        <dbReference type="Proteomes" id="UP000198716"/>
    </source>
</evidence>
<dbReference type="AlphaFoldDB" id="A0A1I2A3Q8"/>
<dbReference type="EMBL" id="FOMZ01000012">
    <property type="protein sequence ID" value="SFE38427.1"/>
    <property type="molecule type" value="Genomic_DNA"/>
</dbReference>
<name>A0A1I2A3Q8_9ACTN</name>
<gene>
    <name evidence="1" type="ORF">SAMN04487819_11299</name>
</gene>
<dbReference type="RefSeq" id="WP_092928512.1">
    <property type="nucleotide sequence ID" value="NZ_FOMZ01000012.1"/>
</dbReference>